<evidence type="ECO:0000313" key="12">
    <source>
        <dbReference type="EMBL" id="KAE8124650.1"/>
    </source>
</evidence>
<organism evidence="12 13">
    <name type="scientific">Carpinus fangiana</name>
    <dbReference type="NCBI Taxonomy" id="176857"/>
    <lineage>
        <taxon>Eukaryota</taxon>
        <taxon>Viridiplantae</taxon>
        <taxon>Streptophyta</taxon>
        <taxon>Embryophyta</taxon>
        <taxon>Tracheophyta</taxon>
        <taxon>Spermatophyta</taxon>
        <taxon>Magnoliopsida</taxon>
        <taxon>eudicotyledons</taxon>
        <taxon>Gunneridae</taxon>
        <taxon>Pentapetalae</taxon>
        <taxon>rosids</taxon>
        <taxon>fabids</taxon>
        <taxon>Fagales</taxon>
        <taxon>Betulaceae</taxon>
        <taxon>Carpinus</taxon>
    </lineage>
</organism>
<evidence type="ECO:0000256" key="5">
    <source>
        <dbReference type="ARBA" id="ARBA00022833"/>
    </source>
</evidence>
<evidence type="ECO:0000256" key="1">
    <source>
        <dbReference type="ARBA" id="ARBA00004123"/>
    </source>
</evidence>
<keyword evidence="13" id="KW-1185">Reference proteome</keyword>
<dbReference type="InterPro" id="IPR049808">
    <property type="entry name" value="CONSTANS-like_Bbox1"/>
</dbReference>
<evidence type="ECO:0000256" key="4">
    <source>
        <dbReference type="ARBA" id="ARBA00022771"/>
    </source>
</evidence>
<keyword evidence="8" id="KW-0539">Nucleus</keyword>
<gene>
    <name evidence="12" type="ORF">FH972_019515</name>
</gene>
<feature type="region of interest" description="Disordered" evidence="10">
    <location>
        <begin position="188"/>
        <end position="213"/>
    </location>
</feature>
<dbReference type="InterPro" id="IPR000315">
    <property type="entry name" value="Znf_B-box"/>
</dbReference>
<dbReference type="GO" id="GO:0005634">
    <property type="term" value="C:nucleus"/>
    <property type="evidence" value="ECO:0007669"/>
    <property type="project" value="UniProtKB-SubCell"/>
</dbReference>
<evidence type="ECO:0000256" key="6">
    <source>
        <dbReference type="ARBA" id="ARBA00023015"/>
    </source>
</evidence>
<accession>A0A5N6RTM8</accession>
<keyword evidence="3" id="KW-0677">Repeat</keyword>
<feature type="domain" description="B box-type" evidence="11">
    <location>
        <begin position="1"/>
        <end position="47"/>
    </location>
</feature>
<dbReference type="GO" id="GO:0008270">
    <property type="term" value="F:zinc ion binding"/>
    <property type="evidence" value="ECO:0007669"/>
    <property type="project" value="UniProtKB-KW"/>
</dbReference>
<evidence type="ECO:0000256" key="2">
    <source>
        <dbReference type="ARBA" id="ARBA00022723"/>
    </source>
</evidence>
<evidence type="ECO:0000259" key="11">
    <source>
        <dbReference type="PROSITE" id="PS50119"/>
    </source>
</evidence>
<dbReference type="GO" id="GO:0009640">
    <property type="term" value="P:photomorphogenesis"/>
    <property type="evidence" value="ECO:0007669"/>
    <property type="project" value="TreeGrafter"/>
</dbReference>
<protein>
    <recommendedName>
        <fullName evidence="11">B box-type domain-containing protein</fullName>
    </recommendedName>
</protein>
<dbReference type="EMBL" id="CM017328">
    <property type="protein sequence ID" value="KAE8124650.1"/>
    <property type="molecule type" value="Genomic_DNA"/>
</dbReference>
<dbReference type="PANTHER" id="PTHR31832:SF68">
    <property type="entry name" value="B-BOX ZINC FINGER PROTEIN 22"/>
    <property type="match status" value="1"/>
</dbReference>
<proteinExistence type="predicted"/>
<evidence type="ECO:0000256" key="3">
    <source>
        <dbReference type="ARBA" id="ARBA00022737"/>
    </source>
</evidence>
<evidence type="ECO:0000256" key="8">
    <source>
        <dbReference type="ARBA" id="ARBA00023242"/>
    </source>
</evidence>
<evidence type="ECO:0000256" key="9">
    <source>
        <dbReference type="PROSITE-ProRule" id="PRU00024"/>
    </source>
</evidence>
<evidence type="ECO:0000256" key="7">
    <source>
        <dbReference type="ARBA" id="ARBA00023163"/>
    </source>
</evidence>
<sequence length="372" mass="40784">MKIQCNVCEAAEATVLCCADEAALCWACDKKIHAANKLASMHQRVPLSSSSSQMPKQWGICSNRPGIGGLCTMMVRDRGEPKKKTLFSGFKVSSNDSECVEMCFTPIEKRVSMLLAGRHLWSMGFDMPVHVRHEKETVGYFFCLEDRALLCRKCDVAIHSANTYVSAHQRFLLTGVKVGLEPTEHVATASSVQSHSGEKGLETKSQSVSRRDSSYPLVGQYNEVLPTDVGGVGDFAAPKVPFAGGSVAGIMPQWPIDEYLGLTEFNLNYGYMDNGSSKADSGKLGDSDSPIFLRAAEEEVDDDECLGQVPEASWAVPQIPSPPTASGLYWPKNYQNSLDGAVFVPDICFSLRVENPQHCHHNVSISKRRRQL</sequence>
<comment type="subcellular location">
    <subcellularLocation>
        <location evidence="1">Nucleus</location>
    </subcellularLocation>
</comment>
<dbReference type="PROSITE" id="PS50119">
    <property type="entry name" value="ZF_BBOX"/>
    <property type="match status" value="1"/>
</dbReference>
<dbReference type="AlphaFoldDB" id="A0A5N6RTM8"/>
<keyword evidence="5" id="KW-0862">Zinc</keyword>
<keyword evidence="4 9" id="KW-0863">Zinc-finger</keyword>
<evidence type="ECO:0000313" key="13">
    <source>
        <dbReference type="Proteomes" id="UP000327013"/>
    </source>
</evidence>
<dbReference type="InterPro" id="IPR051979">
    <property type="entry name" value="B-box_zinc_finger"/>
</dbReference>
<dbReference type="PANTHER" id="PTHR31832">
    <property type="entry name" value="B-BOX ZINC FINGER PROTEIN 22"/>
    <property type="match status" value="1"/>
</dbReference>
<keyword evidence="6" id="KW-0805">Transcription regulation</keyword>
<dbReference type="GO" id="GO:0006355">
    <property type="term" value="P:regulation of DNA-templated transcription"/>
    <property type="evidence" value="ECO:0007669"/>
    <property type="project" value="TreeGrafter"/>
</dbReference>
<evidence type="ECO:0000256" key="10">
    <source>
        <dbReference type="SAM" id="MobiDB-lite"/>
    </source>
</evidence>
<name>A0A5N6RTM8_9ROSI</name>
<dbReference type="OrthoDB" id="153872at2759"/>
<dbReference type="CDD" id="cd19821">
    <property type="entry name" value="Bbox1_BBX-like"/>
    <property type="match status" value="2"/>
</dbReference>
<keyword evidence="7" id="KW-0804">Transcription</keyword>
<dbReference type="Proteomes" id="UP000327013">
    <property type="component" value="Chromosome 8"/>
</dbReference>
<dbReference type="SMART" id="SM00336">
    <property type="entry name" value="BBOX"/>
    <property type="match status" value="2"/>
</dbReference>
<keyword evidence="2" id="KW-0479">Metal-binding</keyword>
<reference evidence="12 13" key="1">
    <citation type="submission" date="2019-06" db="EMBL/GenBank/DDBJ databases">
        <title>A chromosomal-level reference genome of Carpinus fangiana (Coryloideae, Betulaceae).</title>
        <authorList>
            <person name="Yang X."/>
            <person name="Wang Z."/>
            <person name="Zhang L."/>
            <person name="Hao G."/>
            <person name="Liu J."/>
            <person name="Yang Y."/>
        </authorList>
    </citation>
    <scope>NUCLEOTIDE SEQUENCE [LARGE SCALE GENOMIC DNA]</scope>
    <source>
        <strain evidence="12">Cfa_2016G</strain>
        <tissue evidence="12">Leaf</tissue>
    </source>
</reference>